<dbReference type="KEGG" id="bid:Bind_1301"/>
<proteinExistence type="predicted"/>
<dbReference type="HOGENOM" id="CLU_067698_0_0_5"/>
<gene>
    <name evidence="1" type="ordered locus">Bind_1301</name>
</gene>
<dbReference type="PANTHER" id="PTHR20974:SF0">
    <property type="entry name" value="UPF0585 PROTEIN CG18661"/>
    <property type="match status" value="1"/>
</dbReference>
<reference evidence="2" key="1">
    <citation type="submission" date="2008-03" db="EMBL/GenBank/DDBJ databases">
        <title>Complete sequence of chromosome of Beijerinckia indica subsp. indica ATCC 9039.</title>
        <authorList>
            <consortium name="US DOE Joint Genome Institute"/>
            <person name="Copeland A."/>
            <person name="Lucas S."/>
            <person name="Lapidus A."/>
            <person name="Glavina del Rio T."/>
            <person name="Dalin E."/>
            <person name="Tice H."/>
            <person name="Bruce D."/>
            <person name="Goodwin L."/>
            <person name="Pitluck S."/>
            <person name="LaButti K."/>
            <person name="Schmutz J."/>
            <person name="Larimer F."/>
            <person name="Land M."/>
            <person name="Hauser L."/>
            <person name="Kyrpides N."/>
            <person name="Mikhailova N."/>
            <person name="Dunfield P.F."/>
            <person name="Dedysh S.N."/>
            <person name="Liesack W."/>
            <person name="Saw J.H."/>
            <person name="Alam M."/>
            <person name="Chen Y."/>
            <person name="Murrell J.C."/>
            <person name="Richardson P."/>
        </authorList>
    </citation>
    <scope>NUCLEOTIDE SEQUENCE [LARGE SCALE GENOMIC DNA]</scope>
    <source>
        <strain evidence="2">ATCC 9039 / DSM 1715 / NCIMB 8712</strain>
    </source>
</reference>
<organism evidence="1 2">
    <name type="scientific">Beijerinckia indica subsp. indica (strain ATCC 9039 / DSM 1715 / NCIMB 8712)</name>
    <dbReference type="NCBI Taxonomy" id="395963"/>
    <lineage>
        <taxon>Bacteria</taxon>
        <taxon>Pseudomonadati</taxon>
        <taxon>Pseudomonadota</taxon>
        <taxon>Alphaproteobacteria</taxon>
        <taxon>Hyphomicrobiales</taxon>
        <taxon>Beijerinckiaceae</taxon>
        <taxon>Beijerinckia</taxon>
    </lineage>
</organism>
<evidence type="ECO:0008006" key="3">
    <source>
        <dbReference type="Google" id="ProtNLM"/>
    </source>
</evidence>
<accession>B2IJS0</accession>
<dbReference type="AlphaFoldDB" id="B2IJS0"/>
<name>B2IJS0_BEII9</name>
<reference evidence="1 2" key="2">
    <citation type="journal article" date="2010" name="J. Bacteriol.">
        <title>Complete genome sequence of Beijerinckia indica subsp. indica.</title>
        <authorList>
            <person name="Tamas I."/>
            <person name="Dedysh S.N."/>
            <person name="Liesack W."/>
            <person name="Stott M.B."/>
            <person name="Alam M."/>
            <person name="Murrell J.C."/>
            <person name="Dunfield P.F."/>
        </authorList>
    </citation>
    <scope>NUCLEOTIDE SEQUENCE [LARGE SCALE GENOMIC DNA]</scope>
    <source>
        <strain evidence="2">ATCC 9039 / DSM 1715 / NCIMB 8712</strain>
    </source>
</reference>
<dbReference type="CDD" id="cd02440">
    <property type="entry name" value="AdoMet_MTases"/>
    <property type="match status" value="1"/>
</dbReference>
<dbReference type="STRING" id="395963.Bind_1301"/>
<dbReference type="Pfam" id="PF06080">
    <property type="entry name" value="DUF938"/>
    <property type="match status" value="1"/>
</dbReference>
<dbReference type="PANTHER" id="PTHR20974">
    <property type="entry name" value="UPF0585 PROTEIN CG18661"/>
    <property type="match status" value="1"/>
</dbReference>
<dbReference type="InterPro" id="IPR010342">
    <property type="entry name" value="DUF938"/>
</dbReference>
<evidence type="ECO:0000313" key="2">
    <source>
        <dbReference type="Proteomes" id="UP000001695"/>
    </source>
</evidence>
<dbReference type="Gene3D" id="3.40.50.150">
    <property type="entry name" value="Vaccinia Virus protein VP39"/>
    <property type="match status" value="1"/>
</dbReference>
<dbReference type="eggNOG" id="COG0500">
    <property type="taxonomic scope" value="Bacteria"/>
</dbReference>
<dbReference type="SUPFAM" id="SSF53335">
    <property type="entry name" value="S-adenosyl-L-methionine-dependent methyltransferases"/>
    <property type="match status" value="1"/>
</dbReference>
<dbReference type="EMBL" id="CP001016">
    <property type="protein sequence ID" value="ACB94942.1"/>
    <property type="molecule type" value="Genomic_DNA"/>
</dbReference>
<sequence length="229" mass="25609">MTEEAIKDLVKEAPIVDEPRPPCDPYPLSPYVAWAGRRNRDPILGVFKTLFPKDGSVLELASGSGAHVNYFAPHFPEVSFHPSDYDTKVFETIKQTRDTQNNKNVDDPILIDLTKPDTWVNAQARLYDAIFVINLFQVAPLSIAEGIAELASKVLKPGGFLAIYGPFKVDGRYTTASNQNFDEEILSKNVPEWGLKDVRDLEKIAAGHKLVLKKQLDLPANNFILLFSR</sequence>
<dbReference type="InterPro" id="IPR029063">
    <property type="entry name" value="SAM-dependent_MTases_sf"/>
</dbReference>
<protein>
    <recommendedName>
        <fullName evidence="3">Methyltransferase type 12</fullName>
    </recommendedName>
</protein>
<dbReference type="RefSeq" id="WP_012384299.1">
    <property type="nucleotide sequence ID" value="NC_010581.1"/>
</dbReference>
<keyword evidence="2" id="KW-1185">Reference proteome</keyword>
<evidence type="ECO:0000313" key="1">
    <source>
        <dbReference type="EMBL" id="ACB94942.1"/>
    </source>
</evidence>
<dbReference type="Proteomes" id="UP000001695">
    <property type="component" value="Chromosome"/>
</dbReference>
<dbReference type="OrthoDB" id="5525831at2"/>